<reference evidence="1 2" key="1">
    <citation type="submission" date="2023-08" db="EMBL/GenBank/DDBJ databases">
        <title>The draft genome sequence of Paracraurococcus sp. LOR1-02.</title>
        <authorList>
            <person name="Kingkaew E."/>
            <person name="Tanasupawat S."/>
        </authorList>
    </citation>
    <scope>NUCLEOTIDE SEQUENCE [LARGE SCALE GENOMIC DNA]</scope>
    <source>
        <strain evidence="1 2">LOR1-02</strain>
    </source>
</reference>
<evidence type="ECO:0000313" key="2">
    <source>
        <dbReference type="Proteomes" id="UP001243009"/>
    </source>
</evidence>
<organism evidence="1 2">
    <name type="scientific">Paracraurococcus lichenis</name>
    <dbReference type="NCBI Taxonomy" id="3064888"/>
    <lineage>
        <taxon>Bacteria</taxon>
        <taxon>Pseudomonadati</taxon>
        <taxon>Pseudomonadota</taxon>
        <taxon>Alphaproteobacteria</taxon>
        <taxon>Acetobacterales</taxon>
        <taxon>Roseomonadaceae</taxon>
        <taxon>Paracraurococcus</taxon>
    </lineage>
</organism>
<dbReference type="EMBL" id="JAUTWS010000189">
    <property type="protein sequence ID" value="MDO9714225.1"/>
    <property type="molecule type" value="Genomic_DNA"/>
</dbReference>
<comment type="caution">
    <text evidence="1">The sequence shown here is derived from an EMBL/GenBank/DDBJ whole genome shotgun (WGS) entry which is preliminary data.</text>
</comment>
<evidence type="ECO:0008006" key="3">
    <source>
        <dbReference type="Google" id="ProtNLM"/>
    </source>
</evidence>
<dbReference type="RefSeq" id="WP_305109063.1">
    <property type="nucleotide sequence ID" value="NZ_JAUTWS010000189.1"/>
</dbReference>
<sequence>MSDSKLPLTDATRELRVPYQRLYQAVLADKVPAVRVGSRWFIERAHLPLVAQALGLEPLAASVSAD</sequence>
<evidence type="ECO:0000313" key="1">
    <source>
        <dbReference type="EMBL" id="MDO9714225.1"/>
    </source>
</evidence>
<name>A0ABT9EEC2_9PROT</name>
<protein>
    <recommendedName>
        <fullName evidence="3">DNA-binding protein</fullName>
    </recommendedName>
</protein>
<accession>A0ABT9EEC2</accession>
<keyword evidence="2" id="KW-1185">Reference proteome</keyword>
<proteinExistence type="predicted"/>
<gene>
    <name evidence="1" type="ORF">Q7A36_38390</name>
</gene>
<dbReference type="Proteomes" id="UP001243009">
    <property type="component" value="Unassembled WGS sequence"/>
</dbReference>